<organism evidence="2 3">
    <name type="scientific">Treponema brennaborense (strain DSM 12168 / CIP 105900 / DD5/3)</name>
    <dbReference type="NCBI Taxonomy" id="906968"/>
    <lineage>
        <taxon>Bacteria</taxon>
        <taxon>Pseudomonadati</taxon>
        <taxon>Spirochaetota</taxon>
        <taxon>Spirochaetia</taxon>
        <taxon>Spirochaetales</taxon>
        <taxon>Treponemataceae</taxon>
        <taxon>Treponema</taxon>
    </lineage>
</organism>
<dbReference type="eggNOG" id="COG0557">
    <property type="taxonomic scope" value="Bacteria"/>
</dbReference>
<dbReference type="GO" id="GO:0006402">
    <property type="term" value="P:mRNA catabolic process"/>
    <property type="evidence" value="ECO:0007669"/>
    <property type="project" value="TreeGrafter"/>
</dbReference>
<dbReference type="SUPFAM" id="SSF50249">
    <property type="entry name" value="Nucleic acid-binding proteins"/>
    <property type="match status" value="2"/>
</dbReference>
<evidence type="ECO:0000259" key="1">
    <source>
        <dbReference type="SMART" id="SM00955"/>
    </source>
</evidence>
<dbReference type="GO" id="GO:0000932">
    <property type="term" value="C:P-body"/>
    <property type="evidence" value="ECO:0007669"/>
    <property type="project" value="TreeGrafter"/>
</dbReference>
<dbReference type="AlphaFoldDB" id="F4LM16"/>
<dbReference type="InterPro" id="IPR001900">
    <property type="entry name" value="RNase_II/R"/>
</dbReference>
<protein>
    <submittedName>
        <fullName evidence="2">Ribonuclease II</fullName>
    </submittedName>
</protein>
<dbReference type="KEGG" id="tbe:Trebr_1267"/>
<dbReference type="EMBL" id="CP002696">
    <property type="protein sequence ID" value="AEE16695.1"/>
    <property type="molecule type" value="Genomic_DNA"/>
</dbReference>
<dbReference type="GO" id="GO:0003723">
    <property type="term" value="F:RNA binding"/>
    <property type="evidence" value="ECO:0007669"/>
    <property type="project" value="InterPro"/>
</dbReference>
<proteinExistence type="predicted"/>
<dbReference type="Pfam" id="PF23161">
    <property type="entry name" value="HTH_RNase_II"/>
    <property type="match status" value="1"/>
</dbReference>
<name>F4LM16_TREBD</name>
<dbReference type="Pfam" id="PF00773">
    <property type="entry name" value="RNB"/>
    <property type="match status" value="2"/>
</dbReference>
<dbReference type="RefSeq" id="WP_013758402.1">
    <property type="nucleotide sequence ID" value="NC_015500.1"/>
</dbReference>
<dbReference type="GO" id="GO:0000175">
    <property type="term" value="F:3'-5'-RNA exonuclease activity"/>
    <property type="evidence" value="ECO:0007669"/>
    <property type="project" value="TreeGrafter"/>
</dbReference>
<dbReference type="Proteomes" id="UP000006546">
    <property type="component" value="Chromosome"/>
</dbReference>
<dbReference type="Gene3D" id="1.10.10.10">
    <property type="entry name" value="Winged helix-like DNA-binding domain superfamily/Winged helix DNA-binding domain"/>
    <property type="match status" value="1"/>
</dbReference>
<keyword evidence="3" id="KW-1185">Reference proteome</keyword>
<dbReference type="HOGENOM" id="CLU_015903_2_0_12"/>
<dbReference type="Gene3D" id="2.40.50.140">
    <property type="entry name" value="Nucleic acid-binding proteins"/>
    <property type="match status" value="1"/>
</dbReference>
<dbReference type="InterPro" id="IPR036388">
    <property type="entry name" value="WH-like_DNA-bd_sf"/>
</dbReference>
<accession>F4LM16</accession>
<reference evidence="3" key="1">
    <citation type="submission" date="2011-04" db="EMBL/GenBank/DDBJ databases">
        <title>The complete genome of Treponema brennaborense DSM 12168.</title>
        <authorList>
            <person name="Lucas S."/>
            <person name="Han J."/>
            <person name="Lapidus A."/>
            <person name="Bruce D."/>
            <person name="Goodwin L."/>
            <person name="Pitluck S."/>
            <person name="Peters L."/>
            <person name="Kyrpides N."/>
            <person name="Mavromatis K."/>
            <person name="Ivanova N."/>
            <person name="Mikhailova N."/>
            <person name="Pagani I."/>
            <person name="Teshima H."/>
            <person name="Detter J.C."/>
            <person name="Tapia R."/>
            <person name="Han C."/>
            <person name="Land M."/>
            <person name="Hauser L."/>
            <person name="Markowitz V."/>
            <person name="Cheng J.-F."/>
            <person name="Hugenholtz P."/>
            <person name="Woyke T."/>
            <person name="Wu D."/>
            <person name="Gronow S."/>
            <person name="Wellnitz S."/>
            <person name="Brambilla E."/>
            <person name="Klenk H.-P."/>
            <person name="Eisen J.A."/>
        </authorList>
    </citation>
    <scope>NUCLEOTIDE SEQUENCE [LARGE SCALE GENOMIC DNA]</scope>
    <source>
        <strain evidence="3">DSM 12168 / CIP 105900 / DD5/3</strain>
    </source>
</reference>
<evidence type="ECO:0000313" key="3">
    <source>
        <dbReference type="Proteomes" id="UP000006546"/>
    </source>
</evidence>
<sequence length="639" mass="69397">MLQKNSLVLYKTQPAVIIETGEKYTIEYCTALPTVGGKSASFAQQKVREKDITPFPGNVSALKTDLPAMLAQAGRTPPDISASVKAQLSDVYELLASDPETAEAAVSFSDIAALTGTQQASDVWSLYLALKTEPFFADASVPGSGDFSFTLRTAAEMQAITEKQNTKNREQEIRAAFIARLKQRKLQLPDDAQLMQDVEALALGKTDKSRTLKEAGFSETPEKAHKLLLDTGIWTAERNPYPSRWGLSMQSAAEHLAHPPQEDRVTVSGVSYAIDNAWSTDPDDAIAFDGTHVWVHVADPASIVAPDSTIDTAARNRGTTLYIPEGAARMLAEESLEDYALGLAPESRALSFKILLDETGAVADCDILKTIVKVERLTYVQADGKKETPELAPLYAIAKRNEERRIKAGAVSISLPEVHIAAAGGDVSITPVMQTQASAVVREFMLLAGEAAARFAFKHAIPFPYVSQERPDIPKDLPEGLAGQYRLRRCMRSRSIGITPLQHAGLGLGMYSQVTSPLRRYGDLVAHQQLRAFIGKKDLLGKDELLERIAAGDAAASTAVKAERKSNLHWTLVYLSRNPEWTGQAVVVELKGKQAVCLIPELGQETVLNPSRPVQLNDTLTVRAGNISIPDLLVTFTAV</sequence>
<dbReference type="OrthoDB" id="9764149at2"/>
<dbReference type="InterPro" id="IPR056404">
    <property type="entry name" value="HTH_RNase_II"/>
</dbReference>
<dbReference type="PANTHER" id="PTHR23355">
    <property type="entry name" value="RIBONUCLEASE"/>
    <property type="match status" value="1"/>
</dbReference>
<gene>
    <name evidence="2" type="ordered locus">Trebr_1267</name>
</gene>
<dbReference type="SMART" id="SM00955">
    <property type="entry name" value="RNB"/>
    <property type="match status" value="1"/>
</dbReference>
<feature type="domain" description="RNB" evidence="1">
    <location>
        <begin position="264"/>
        <end position="536"/>
    </location>
</feature>
<dbReference type="STRING" id="906968.Trebr_1267"/>
<dbReference type="PANTHER" id="PTHR23355:SF42">
    <property type="entry name" value="RIBONUCLEASE II, CHLOROPLASTIC_MITOCHONDRIAL"/>
    <property type="match status" value="1"/>
</dbReference>
<dbReference type="InterPro" id="IPR012340">
    <property type="entry name" value="NA-bd_OB-fold"/>
</dbReference>
<evidence type="ECO:0000313" key="2">
    <source>
        <dbReference type="EMBL" id="AEE16695.1"/>
    </source>
</evidence>
<dbReference type="InterPro" id="IPR050180">
    <property type="entry name" value="RNR_Ribonuclease"/>
</dbReference>